<reference evidence="2" key="1">
    <citation type="submission" date="2022-08" db="EMBL/GenBank/DDBJ databases">
        <authorList>
            <person name="Kallberg Y."/>
            <person name="Tangrot J."/>
            <person name="Rosling A."/>
        </authorList>
    </citation>
    <scope>NUCLEOTIDE SEQUENCE</scope>
    <source>
        <strain evidence="2">Wild A</strain>
    </source>
</reference>
<evidence type="ECO:0000313" key="3">
    <source>
        <dbReference type="Proteomes" id="UP001153678"/>
    </source>
</evidence>
<dbReference type="Proteomes" id="UP001153678">
    <property type="component" value="Unassembled WGS sequence"/>
</dbReference>
<protein>
    <submittedName>
        <fullName evidence="2">12877_t:CDS:1</fullName>
    </submittedName>
</protein>
<keyword evidence="3" id="KW-1185">Reference proteome</keyword>
<name>A0A9W4T2B6_9GLOM</name>
<evidence type="ECO:0000313" key="2">
    <source>
        <dbReference type="EMBL" id="CAI2191969.1"/>
    </source>
</evidence>
<dbReference type="EMBL" id="CAMKVN010007888">
    <property type="protein sequence ID" value="CAI2191969.1"/>
    <property type="molecule type" value="Genomic_DNA"/>
</dbReference>
<dbReference type="AlphaFoldDB" id="A0A9W4T2B6"/>
<dbReference type="OrthoDB" id="8194903at2759"/>
<evidence type="ECO:0000256" key="1">
    <source>
        <dbReference type="SAM" id="MobiDB-lite"/>
    </source>
</evidence>
<sequence length="224" mass="26626">MPPREKRNEYKQYDPKNLPMQNHSQFKKQIRQLDKTNSSKDQYDLESEFGIKGCSILFNLQATCFPTSFPIDMMHLIYKNIAGNEMYSIRKSLPTYLERPPRNIVIHHNGYNAEEWVAWITMYSLPLLKGRMPNRHYKWPQKQHAEHLAYSNGDEDFYFPFKKHTLSQSKLKKIKKHFSASYDIRGRTPKKQDMDGYGQKIGIILDLNELEEIKTKPELIIQLW</sequence>
<feature type="compositionally biased region" description="Basic and acidic residues" evidence="1">
    <location>
        <begin position="1"/>
        <end position="14"/>
    </location>
</feature>
<proteinExistence type="predicted"/>
<feature type="region of interest" description="Disordered" evidence="1">
    <location>
        <begin position="1"/>
        <end position="24"/>
    </location>
</feature>
<accession>A0A9W4T2B6</accession>
<organism evidence="2 3">
    <name type="scientific">Funneliformis geosporum</name>
    <dbReference type="NCBI Taxonomy" id="1117311"/>
    <lineage>
        <taxon>Eukaryota</taxon>
        <taxon>Fungi</taxon>
        <taxon>Fungi incertae sedis</taxon>
        <taxon>Mucoromycota</taxon>
        <taxon>Glomeromycotina</taxon>
        <taxon>Glomeromycetes</taxon>
        <taxon>Glomerales</taxon>
        <taxon>Glomeraceae</taxon>
        <taxon>Funneliformis</taxon>
    </lineage>
</organism>
<comment type="caution">
    <text evidence="2">The sequence shown here is derived from an EMBL/GenBank/DDBJ whole genome shotgun (WGS) entry which is preliminary data.</text>
</comment>
<gene>
    <name evidence="2" type="ORF">FWILDA_LOCUS15340</name>
</gene>